<protein>
    <submittedName>
        <fullName evidence="1">Similar to Ubiquinone/menaquinone biosynthesis methyltransferase ubiE acc. no. Q3A209</fullName>
    </submittedName>
</protein>
<name>U4KVI6_PYROM</name>
<accession>U4KVI6</accession>
<dbReference type="Proteomes" id="UP000018144">
    <property type="component" value="Unassembled WGS sequence"/>
</dbReference>
<keyword evidence="1" id="KW-0489">Methyltransferase</keyword>
<gene>
    <name evidence="1" type="ORF">PCON_05185</name>
</gene>
<dbReference type="GO" id="GO:0008168">
    <property type="term" value="F:methyltransferase activity"/>
    <property type="evidence" value="ECO:0007669"/>
    <property type="project" value="UniProtKB-KW"/>
</dbReference>
<dbReference type="Gene3D" id="3.40.50.150">
    <property type="entry name" value="Vaccinia Virus protein VP39"/>
    <property type="match status" value="1"/>
</dbReference>
<dbReference type="OMA" id="ENTEADY"/>
<dbReference type="STRING" id="1076935.U4KVI6"/>
<dbReference type="AlphaFoldDB" id="U4KVI6"/>
<dbReference type="CDD" id="cd02440">
    <property type="entry name" value="AdoMet_MTases"/>
    <property type="match status" value="1"/>
</dbReference>
<keyword evidence="2" id="KW-1185">Reference proteome</keyword>
<dbReference type="InterPro" id="IPR029063">
    <property type="entry name" value="SAM-dependent_MTases_sf"/>
</dbReference>
<keyword evidence="1" id="KW-0808">Transferase</keyword>
<dbReference type="OrthoDB" id="2013972at2759"/>
<sequence>MQMHQSTTTTAITTTENTEADYGNISPIEVEPEDSYHSDASSSYGSYIQSIVSYSFSINEYRIEHGRKYHTYFGDEKYLMPIDETEQERLDLHHEVFFDLLHGKHHLAPLENPERILDIGTGTGIWAMDVAVDYPEAEVIGIDLSPIPHSGRYVNLVIPCIGKSF</sequence>
<evidence type="ECO:0000313" key="2">
    <source>
        <dbReference type="Proteomes" id="UP000018144"/>
    </source>
</evidence>
<dbReference type="GO" id="GO:0032259">
    <property type="term" value="P:methylation"/>
    <property type="evidence" value="ECO:0007669"/>
    <property type="project" value="UniProtKB-KW"/>
</dbReference>
<reference evidence="1 2" key="1">
    <citation type="journal article" date="2013" name="PLoS Genet.">
        <title>The genome and development-dependent transcriptomes of Pyronema confluens: a window into fungal evolution.</title>
        <authorList>
            <person name="Traeger S."/>
            <person name="Altegoer F."/>
            <person name="Freitag M."/>
            <person name="Gabaldon T."/>
            <person name="Kempken F."/>
            <person name="Kumar A."/>
            <person name="Marcet-Houben M."/>
            <person name="Poggeler S."/>
            <person name="Stajich J.E."/>
            <person name="Nowrousian M."/>
        </authorList>
    </citation>
    <scope>NUCLEOTIDE SEQUENCE [LARGE SCALE GENOMIC DNA]</scope>
    <source>
        <strain evidence="2">CBS 100304</strain>
        <tissue evidence="1">Vegetative mycelium</tissue>
    </source>
</reference>
<proteinExistence type="predicted"/>
<keyword evidence="1" id="KW-0830">Ubiquinone</keyword>
<dbReference type="SUPFAM" id="SSF53335">
    <property type="entry name" value="S-adenosyl-L-methionine-dependent methyltransferases"/>
    <property type="match status" value="1"/>
</dbReference>
<organism evidence="1 2">
    <name type="scientific">Pyronema omphalodes (strain CBS 100304)</name>
    <name type="common">Pyronema confluens</name>
    <dbReference type="NCBI Taxonomy" id="1076935"/>
    <lineage>
        <taxon>Eukaryota</taxon>
        <taxon>Fungi</taxon>
        <taxon>Dikarya</taxon>
        <taxon>Ascomycota</taxon>
        <taxon>Pezizomycotina</taxon>
        <taxon>Pezizomycetes</taxon>
        <taxon>Pezizales</taxon>
        <taxon>Pyronemataceae</taxon>
        <taxon>Pyronema</taxon>
    </lineage>
</organism>
<evidence type="ECO:0000313" key="1">
    <source>
        <dbReference type="EMBL" id="CCX05598.1"/>
    </source>
</evidence>
<dbReference type="EMBL" id="HF935261">
    <property type="protein sequence ID" value="CCX05598.1"/>
    <property type="molecule type" value="Genomic_DNA"/>
</dbReference>